<dbReference type="Proteomes" id="UP001499987">
    <property type="component" value="Unassembled WGS sequence"/>
</dbReference>
<gene>
    <name evidence="2" type="ORF">GCM10009663_51990</name>
</gene>
<feature type="region of interest" description="Disordered" evidence="1">
    <location>
        <begin position="1"/>
        <end position="26"/>
    </location>
</feature>
<accession>A0ABP4EFW2</accession>
<keyword evidence="3" id="KW-1185">Reference proteome</keyword>
<feature type="region of interest" description="Disordered" evidence="1">
    <location>
        <begin position="145"/>
        <end position="187"/>
    </location>
</feature>
<protein>
    <submittedName>
        <fullName evidence="2">Uncharacterized protein</fullName>
    </submittedName>
</protein>
<evidence type="ECO:0000256" key="1">
    <source>
        <dbReference type="SAM" id="MobiDB-lite"/>
    </source>
</evidence>
<dbReference type="EMBL" id="BAAALD010000059">
    <property type="protein sequence ID" value="GAA1103107.1"/>
    <property type="molecule type" value="Genomic_DNA"/>
</dbReference>
<comment type="caution">
    <text evidence="2">The sequence shown here is derived from an EMBL/GenBank/DDBJ whole genome shotgun (WGS) entry which is preliminary data.</text>
</comment>
<sequence>MSGGAVSPSTETAPGGGSELLRLTAPAEGPAGGRIDLAVEATGEFRVERVAAGGRAFRSGRVDRVFLTRVVKALSSAAPGNAQVTAGTDAGSTPARRLFATGMPSGVDAVWDDAAGVPVPGIARALEVLAAQVLDPAAAGLLPSSLVQLDQPEPDPAEPTAGTGLPAAAVGFPRPRPGPPPPPPRRC</sequence>
<evidence type="ECO:0000313" key="2">
    <source>
        <dbReference type="EMBL" id="GAA1103107.1"/>
    </source>
</evidence>
<proteinExistence type="predicted"/>
<organism evidence="2 3">
    <name type="scientific">Kitasatospora arboriphila</name>
    <dbReference type="NCBI Taxonomy" id="258052"/>
    <lineage>
        <taxon>Bacteria</taxon>
        <taxon>Bacillati</taxon>
        <taxon>Actinomycetota</taxon>
        <taxon>Actinomycetes</taxon>
        <taxon>Kitasatosporales</taxon>
        <taxon>Streptomycetaceae</taxon>
        <taxon>Kitasatospora</taxon>
    </lineage>
</organism>
<feature type="compositionally biased region" description="Pro residues" evidence="1">
    <location>
        <begin position="174"/>
        <end position="187"/>
    </location>
</feature>
<reference evidence="3" key="1">
    <citation type="journal article" date="2019" name="Int. J. Syst. Evol. Microbiol.">
        <title>The Global Catalogue of Microorganisms (GCM) 10K type strain sequencing project: providing services to taxonomists for standard genome sequencing and annotation.</title>
        <authorList>
            <consortium name="The Broad Institute Genomics Platform"/>
            <consortium name="The Broad Institute Genome Sequencing Center for Infectious Disease"/>
            <person name="Wu L."/>
            <person name="Ma J."/>
        </authorList>
    </citation>
    <scope>NUCLEOTIDE SEQUENCE [LARGE SCALE GENOMIC DNA]</scope>
    <source>
        <strain evidence="3">JCM 13002</strain>
    </source>
</reference>
<evidence type="ECO:0000313" key="3">
    <source>
        <dbReference type="Proteomes" id="UP001499987"/>
    </source>
</evidence>
<name>A0ABP4EFW2_9ACTN</name>